<organism evidence="1">
    <name type="scientific">Opuntia streptacantha</name>
    <name type="common">Prickly pear cactus</name>
    <name type="synonym">Opuntia cardona</name>
    <dbReference type="NCBI Taxonomy" id="393608"/>
    <lineage>
        <taxon>Eukaryota</taxon>
        <taxon>Viridiplantae</taxon>
        <taxon>Streptophyta</taxon>
        <taxon>Embryophyta</taxon>
        <taxon>Tracheophyta</taxon>
        <taxon>Spermatophyta</taxon>
        <taxon>Magnoliopsida</taxon>
        <taxon>eudicotyledons</taxon>
        <taxon>Gunneridae</taxon>
        <taxon>Pentapetalae</taxon>
        <taxon>Caryophyllales</taxon>
        <taxon>Cactineae</taxon>
        <taxon>Cactaceae</taxon>
        <taxon>Opuntioideae</taxon>
        <taxon>Opuntia</taxon>
    </lineage>
</organism>
<dbReference type="GO" id="GO:0140999">
    <property type="term" value="F:histone H3K4 trimethyltransferase activity"/>
    <property type="evidence" value="ECO:0007669"/>
    <property type="project" value="UniProtKB-EC"/>
</dbReference>
<dbReference type="PANTHER" id="PTHR47780:SF1">
    <property type="entry name" value="PROTEIN SET DOMAIN GROUP 41"/>
    <property type="match status" value="1"/>
</dbReference>
<dbReference type="AlphaFoldDB" id="A0A7C9AGR0"/>
<name>A0A7C9AGR0_OPUST</name>
<dbReference type="EC" id="2.1.1.354" evidence="1"/>
<keyword evidence="1" id="KW-0489">Methyltransferase</keyword>
<protein>
    <submittedName>
        <fullName evidence="1">[histone H3]-lysine(4) N-trimethyltransferase</fullName>
        <ecNumber evidence="1">2.1.1.354</ecNumber>
    </submittedName>
</protein>
<dbReference type="PANTHER" id="PTHR47780">
    <property type="entry name" value="PROTEIN SET DOMAIN GROUP 41"/>
    <property type="match status" value="1"/>
</dbReference>
<reference evidence="1" key="2">
    <citation type="submission" date="2020-07" db="EMBL/GenBank/DDBJ databases">
        <authorList>
            <person name="Vera ALvarez R."/>
            <person name="Arias-Moreno D.M."/>
            <person name="Jimenez-Jacinto V."/>
            <person name="Jimenez-Bremont J.F."/>
            <person name="Swaminathan K."/>
            <person name="Moose S.P."/>
            <person name="Guerrero-Gonzalez M.L."/>
            <person name="Marino-Ramirez L."/>
            <person name="Landsman D."/>
            <person name="Rodriguez-Kessler M."/>
            <person name="Delgado-Sanchez P."/>
        </authorList>
    </citation>
    <scope>NUCLEOTIDE SEQUENCE</scope>
    <source>
        <tissue evidence="1">Cladode</tissue>
    </source>
</reference>
<sequence length="195" mass="22306">MQIKEFTAPASCELAEGYGNYGPRVVIRSIKAIQRGEEATITYIDLLQPTALRQSELLLKFQFICGCRRCRTMPQAYVDYALQETFLTYCHESYPKSLINYYRESAVARFRDVFDSTIMEYMEVGDPVSCCEKIEGLLSQAQLDITVVRIPERMYCVTVASSMLIRKIITLAVSPSLPFFHSFTTSSKYFVVLFC</sequence>
<dbReference type="EMBL" id="GISG01236799">
    <property type="protein sequence ID" value="MBA4667719.1"/>
    <property type="molecule type" value="Transcribed_RNA"/>
</dbReference>
<reference evidence="1" key="1">
    <citation type="journal article" date="2013" name="J. Plant Res.">
        <title>Effect of fungi and light on seed germination of three Opuntia species from semiarid lands of central Mexico.</title>
        <authorList>
            <person name="Delgado-Sanchez P."/>
            <person name="Jimenez-Bremont J.F."/>
            <person name="Guerrero-Gonzalez Mde L."/>
            <person name="Flores J."/>
        </authorList>
    </citation>
    <scope>NUCLEOTIDE SEQUENCE</scope>
    <source>
        <tissue evidence="1">Cladode</tissue>
    </source>
</reference>
<accession>A0A7C9AGR0</accession>
<proteinExistence type="predicted"/>
<dbReference type="InterPro" id="IPR046341">
    <property type="entry name" value="SET_dom_sf"/>
</dbReference>
<dbReference type="Gene3D" id="2.170.270.10">
    <property type="entry name" value="SET domain"/>
    <property type="match status" value="1"/>
</dbReference>
<evidence type="ECO:0000313" key="1">
    <source>
        <dbReference type="EMBL" id="MBA4667719.1"/>
    </source>
</evidence>
<dbReference type="GO" id="GO:0032259">
    <property type="term" value="P:methylation"/>
    <property type="evidence" value="ECO:0007669"/>
    <property type="project" value="UniProtKB-KW"/>
</dbReference>
<dbReference type="SUPFAM" id="SSF82199">
    <property type="entry name" value="SET domain"/>
    <property type="match status" value="1"/>
</dbReference>
<keyword evidence="1" id="KW-0808">Transferase</keyword>